<dbReference type="OrthoDB" id="9771846at2"/>
<name>A0A518ES85_9BACT</name>
<dbReference type="Pfam" id="PF00535">
    <property type="entry name" value="Glycos_transf_2"/>
    <property type="match status" value="1"/>
</dbReference>
<dbReference type="GO" id="GO:0102096">
    <property type="term" value="F:decaprenyl-N-acetyl-alpha-D-glucosaminyl-pyrophosphate:dTDP-alpha-L-rhamnose rhamnosyltransferase activity"/>
    <property type="evidence" value="ECO:0007669"/>
    <property type="project" value="UniProtKB-EC"/>
</dbReference>
<dbReference type="EMBL" id="CP036434">
    <property type="protein sequence ID" value="QDV06915.1"/>
    <property type="molecule type" value="Genomic_DNA"/>
</dbReference>
<dbReference type="Proteomes" id="UP000320390">
    <property type="component" value="Chromosome"/>
</dbReference>
<evidence type="ECO:0000256" key="2">
    <source>
        <dbReference type="ARBA" id="ARBA00022676"/>
    </source>
</evidence>
<gene>
    <name evidence="5" type="primary">wbbL_2</name>
    <name evidence="5" type="ORF">Poly30_24330</name>
</gene>
<dbReference type="Gene3D" id="3.90.550.10">
    <property type="entry name" value="Spore Coat Polysaccharide Biosynthesis Protein SpsA, Chain A"/>
    <property type="match status" value="1"/>
</dbReference>
<dbReference type="PANTHER" id="PTHR43179">
    <property type="entry name" value="RHAMNOSYLTRANSFERASE WBBL"/>
    <property type="match status" value="1"/>
</dbReference>
<feature type="domain" description="Glycosyltransferase 2-like" evidence="4">
    <location>
        <begin position="30"/>
        <end position="155"/>
    </location>
</feature>
<dbReference type="RefSeq" id="WP_145197522.1">
    <property type="nucleotide sequence ID" value="NZ_CP036434.1"/>
</dbReference>
<sequence length="421" mass="47595">MSGPYPKEVERQLVVAATEPLSEAELPRVSIVILNWNGRHHLEPCFKTLREMDYPKDRFEVILIDNGSDDGSQAEMRAKHSWVKLIENERNTGFSAGCNQGAAIARDGGFDPEVLVFINNDIHVDKGFLRALVAPVKRKDAVATTAKMFSWDGKVLNSTGGGMNFHGIGIQRGYLRDPEPSYDVPRKTLFACGGAMAMDARLYFEVGGFDEEFFAYYEDVDLGWRTWVMGHEVRYVPSAICYHHHSSTSGRVPIERLRVLQIRNPQLACFKNYDDENLRKILPAMLGLGIRRAFISSAMPDQGNYRIEAMNTLGSGGAGGRFWRRIKKNLDTHDQLGRIAIADLLGINDLLGRWDYWMARRKVIQDQRRTPDSEILPLFLRPMWCIEGEPGYQELQSGMADFFGLDELFEGLTTMPDEPPA</sequence>
<proteinExistence type="inferred from homology"/>
<dbReference type="AlphaFoldDB" id="A0A518ES85"/>
<keyword evidence="6" id="KW-1185">Reference proteome</keyword>
<dbReference type="SUPFAM" id="SSF53448">
    <property type="entry name" value="Nucleotide-diphospho-sugar transferases"/>
    <property type="match status" value="1"/>
</dbReference>
<evidence type="ECO:0000313" key="6">
    <source>
        <dbReference type="Proteomes" id="UP000320390"/>
    </source>
</evidence>
<comment type="similarity">
    <text evidence="1">Belongs to the glycosyltransferase 2 family.</text>
</comment>
<evidence type="ECO:0000256" key="1">
    <source>
        <dbReference type="ARBA" id="ARBA00006739"/>
    </source>
</evidence>
<protein>
    <submittedName>
        <fullName evidence="5">N-acetylglucosaminyl-diphospho-decaprenol L-rhamnosyltransferase</fullName>
        <ecNumber evidence="5">2.4.1.289</ecNumber>
    </submittedName>
</protein>
<evidence type="ECO:0000259" key="4">
    <source>
        <dbReference type="Pfam" id="PF00535"/>
    </source>
</evidence>
<evidence type="ECO:0000256" key="3">
    <source>
        <dbReference type="ARBA" id="ARBA00022679"/>
    </source>
</evidence>
<dbReference type="CDD" id="cd04186">
    <property type="entry name" value="GT_2_like_c"/>
    <property type="match status" value="1"/>
</dbReference>
<evidence type="ECO:0000313" key="5">
    <source>
        <dbReference type="EMBL" id="QDV06915.1"/>
    </source>
</evidence>
<keyword evidence="2 5" id="KW-0328">Glycosyltransferase</keyword>
<keyword evidence="3 5" id="KW-0808">Transferase</keyword>
<organism evidence="5 6">
    <name type="scientific">Saltatorellus ferox</name>
    <dbReference type="NCBI Taxonomy" id="2528018"/>
    <lineage>
        <taxon>Bacteria</taxon>
        <taxon>Pseudomonadati</taxon>
        <taxon>Planctomycetota</taxon>
        <taxon>Planctomycetia</taxon>
        <taxon>Planctomycetia incertae sedis</taxon>
        <taxon>Saltatorellus</taxon>
    </lineage>
</organism>
<dbReference type="EC" id="2.4.1.289" evidence="5"/>
<dbReference type="InterPro" id="IPR001173">
    <property type="entry name" value="Glyco_trans_2-like"/>
</dbReference>
<accession>A0A518ES85</accession>
<dbReference type="PANTHER" id="PTHR43179:SF12">
    <property type="entry name" value="GALACTOFURANOSYLTRANSFERASE GLFT2"/>
    <property type="match status" value="1"/>
</dbReference>
<reference evidence="5 6" key="1">
    <citation type="submission" date="2019-02" db="EMBL/GenBank/DDBJ databases">
        <title>Deep-cultivation of Planctomycetes and their phenomic and genomic characterization uncovers novel biology.</title>
        <authorList>
            <person name="Wiegand S."/>
            <person name="Jogler M."/>
            <person name="Boedeker C."/>
            <person name="Pinto D."/>
            <person name="Vollmers J."/>
            <person name="Rivas-Marin E."/>
            <person name="Kohn T."/>
            <person name="Peeters S.H."/>
            <person name="Heuer A."/>
            <person name="Rast P."/>
            <person name="Oberbeckmann S."/>
            <person name="Bunk B."/>
            <person name="Jeske O."/>
            <person name="Meyerdierks A."/>
            <person name="Storesund J.E."/>
            <person name="Kallscheuer N."/>
            <person name="Luecker S."/>
            <person name="Lage O.M."/>
            <person name="Pohl T."/>
            <person name="Merkel B.J."/>
            <person name="Hornburger P."/>
            <person name="Mueller R.-W."/>
            <person name="Bruemmer F."/>
            <person name="Labrenz M."/>
            <person name="Spormann A.M."/>
            <person name="Op den Camp H."/>
            <person name="Overmann J."/>
            <person name="Amann R."/>
            <person name="Jetten M.S.M."/>
            <person name="Mascher T."/>
            <person name="Medema M.H."/>
            <person name="Devos D.P."/>
            <person name="Kaster A.-K."/>
            <person name="Ovreas L."/>
            <person name="Rohde M."/>
            <person name="Galperin M.Y."/>
            <person name="Jogler C."/>
        </authorList>
    </citation>
    <scope>NUCLEOTIDE SEQUENCE [LARGE SCALE GENOMIC DNA]</scope>
    <source>
        <strain evidence="5 6">Poly30</strain>
    </source>
</reference>
<dbReference type="InterPro" id="IPR029044">
    <property type="entry name" value="Nucleotide-diphossugar_trans"/>
</dbReference>